<protein>
    <submittedName>
        <fullName evidence="1">Uncharacterized protein</fullName>
    </submittedName>
</protein>
<gene>
    <name evidence="1" type="ORF">K469DRAFT_797850</name>
</gene>
<organism evidence="1 2">
    <name type="scientific">Zopfia rhizophila CBS 207.26</name>
    <dbReference type="NCBI Taxonomy" id="1314779"/>
    <lineage>
        <taxon>Eukaryota</taxon>
        <taxon>Fungi</taxon>
        <taxon>Dikarya</taxon>
        <taxon>Ascomycota</taxon>
        <taxon>Pezizomycotina</taxon>
        <taxon>Dothideomycetes</taxon>
        <taxon>Dothideomycetes incertae sedis</taxon>
        <taxon>Zopfiaceae</taxon>
        <taxon>Zopfia</taxon>
    </lineage>
</organism>
<dbReference type="Proteomes" id="UP000800200">
    <property type="component" value="Unassembled WGS sequence"/>
</dbReference>
<reference evidence="1" key="1">
    <citation type="journal article" date="2020" name="Stud. Mycol.">
        <title>101 Dothideomycetes genomes: a test case for predicting lifestyles and emergence of pathogens.</title>
        <authorList>
            <person name="Haridas S."/>
            <person name="Albert R."/>
            <person name="Binder M."/>
            <person name="Bloem J."/>
            <person name="Labutti K."/>
            <person name="Salamov A."/>
            <person name="Andreopoulos B."/>
            <person name="Baker S."/>
            <person name="Barry K."/>
            <person name="Bills G."/>
            <person name="Bluhm B."/>
            <person name="Cannon C."/>
            <person name="Castanera R."/>
            <person name="Culley D."/>
            <person name="Daum C."/>
            <person name="Ezra D."/>
            <person name="Gonzalez J."/>
            <person name="Henrissat B."/>
            <person name="Kuo A."/>
            <person name="Liang C."/>
            <person name="Lipzen A."/>
            <person name="Lutzoni F."/>
            <person name="Magnuson J."/>
            <person name="Mondo S."/>
            <person name="Nolan M."/>
            <person name="Ohm R."/>
            <person name="Pangilinan J."/>
            <person name="Park H.-J."/>
            <person name="Ramirez L."/>
            <person name="Alfaro M."/>
            <person name="Sun H."/>
            <person name="Tritt A."/>
            <person name="Yoshinaga Y."/>
            <person name="Zwiers L.-H."/>
            <person name="Turgeon B."/>
            <person name="Goodwin S."/>
            <person name="Spatafora J."/>
            <person name="Crous P."/>
            <person name="Grigoriev I."/>
        </authorList>
    </citation>
    <scope>NUCLEOTIDE SEQUENCE</scope>
    <source>
        <strain evidence="1">CBS 207.26</strain>
    </source>
</reference>
<evidence type="ECO:0000313" key="2">
    <source>
        <dbReference type="Proteomes" id="UP000800200"/>
    </source>
</evidence>
<keyword evidence="2" id="KW-1185">Reference proteome</keyword>
<name>A0A6A6DNE3_9PEZI</name>
<dbReference type="EMBL" id="ML994662">
    <property type="protein sequence ID" value="KAF2179898.1"/>
    <property type="molecule type" value="Genomic_DNA"/>
</dbReference>
<sequence length="218" mass="24817">MGLTLTGSIVPSDLTTNLIASENKHVSNVFLQLPNMAATLRNFEPYVRYCRFLVMPRGAEEFTDTDDGVVIEYGEIRCRVMGHGGVLCSHKVGTRGALVTHVIKQHGLEVAHSDNEGRPSNIYLREVKEWYTNMMMEHDYQVAAETRTAQKRERLRNSVLAPINRRMEPLYNSNSNLKVSNMTQIMRAMACRFNSGADVTNSCQNILFWNFEYDFGDE</sequence>
<proteinExistence type="predicted"/>
<accession>A0A6A6DNE3</accession>
<evidence type="ECO:0000313" key="1">
    <source>
        <dbReference type="EMBL" id="KAF2179898.1"/>
    </source>
</evidence>
<dbReference type="AlphaFoldDB" id="A0A6A6DNE3"/>